<reference evidence="9 10" key="1">
    <citation type="journal article" date="2008" name="PLoS Genet.">
        <title>Genomic islands in the pathogenic filamentous fungus Aspergillus fumigatus.</title>
        <authorList>
            <person name="Fedorova N.D."/>
            <person name="Khaldi N."/>
            <person name="Joardar V.S."/>
            <person name="Maiti R."/>
            <person name="Amedeo P."/>
            <person name="Anderson M.J."/>
            <person name="Crabtree J."/>
            <person name="Silva J.C."/>
            <person name="Badger J.H."/>
            <person name="Albarraq A."/>
            <person name="Angiuoli S."/>
            <person name="Bussey H."/>
            <person name="Bowyer P."/>
            <person name="Cotty P.J."/>
            <person name="Dyer P.S."/>
            <person name="Egan A."/>
            <person name="Galens K."/>
            <person name="Fraser-Liggett C.M."/>
            <person name="Haas B.J."/>
            <person name="Inman J.M."/>
            <person name="Kent R."/>
            <person name="Lemieux S."/>
            <person name="Malavazi I."/>
            <person name="Orvis J."/>
            <person name="Roemer T."/>
            <person name="Ronning C.M."/>
            <person name="Sundaram J.P."/>
            <person name="Sutton G."/>
            <person name="Turner G."/>
            <person name="Venter J.C."/>
            <person name="White O.R."/>
            <person name="Whitty B.R."/>
            <person name="Youngman P."/>
            <person name="Wolfe K.H."/>
            <person name="Goldman G.H."/>
            <person name="Wortman J.R."/>
            <person name="Jiang B."/>
            <person name="Denning D.W."/>
            <person name="Nierman W.C."/>
        </authorList>
    </citation>
    <scope>NUCLEOTIDE SEQUENCE [LARGE SCALE GENOMIC DNA]</scope>
    <source>
        <strain evidence="10">ATCC 1007 / CBS 513.65 / DSM 816 / NCTC 3887 / NRRL 1</strain>
    </source>
</reference>
<dbReference type="eggNOG" id="KOG1035">
    <property type="taxonomic scope" value="Eukaryota"/>
</dbReference>
<dbReference type="SMART" id="SM00220">
    <property type="entry name" value="S_TKc"/>
    <property type="match status" value="1"/>
</dbReference>
<dbReference type="KEGG" id="act:ACLA_075530"/>
<dbReference type="OMA" id="YGAWVEQ"/>
<protein>
    <submittedName>
        <fullName evidence="9">Protein kinase, putative</fullName>
    </submittedName>
</protein>
<evidence type="ECO:0000256" key="6">
    <source>
        <dbReference type="PROSITE-ProRule" id="PRU10141"/>
    </source>
</evidence>
<dbReference type="STRING" id="344612.A1C7Z3"/>
<feature type="compositionally biased region" description="Low complexity" evidence="7">
    <location>
        <begin position="8"/>
        <end position="19"/>
    </location>
</feature>
<feature type="binding site" evidence="6">
    <location>
        <position position="303"/>
    </location>
    <ligand>
        <name>ATP</name>
        <dbReference type="ChEBI" id="CHEBI:30616"/>
    </ligand>
</feature>
<dbReference type="OrthoDB" id="1405469at2759"/>
<feature type="domain" description="Protein kinase" evidence="8">
    <location>
        <begin position="273"/>
        <end position="770"/>
    </location>
</feature>
<feature type="region of interest" description="Disordered" evidence="7">
    <location>
        <begin position="1"/>
        <end position="65"/>
    </location>
</feature>
<dbReference type="HOGENOM" id="CLU_018993_0_0_1"/>
<dbReference type="InterPro" id="IPR017441">
    <property type="entry name" value="Protein_kinase_ATP_BS"/>
</dbReference>
<evidence type="ECO:0000256" key="3">
    <source>
        <dbReference type="ARBA" id="ARBA00022777"/>
    </source>
</evidence>
<feature type="compositionally biased region" description="Polar residues" evidence="7">
    <location>
        <begin position="426"/>
        <end position="439"/>
    </location>
</feature>
<dbReference type="VEuPathDB" id="FungiDB:ACLA_075530"/>
<evidence type="ECO:0000256" key="2">
    <source>
        <dbReference type="ARBA" id="ARBA00022741"/>
    </source>
</evidence>
<evidence type="ECO:0000256" key="4">
    <source>
        <dbReference type="ARBA" id="ARBA00022840"/>
    </source>
</evidence>
<dbReference type="PROSITE" id="PS50011">
    <property type="entry name" value="PROTEIN_KINASE_DOM"/>
    <property type="match status" value="1"/>
</dbReference>
<sequence length="781" mass="87246">MSMFRPASEVSSSDSQSSSDETDQNFLETSNSKARDVSSTENNTHMCSLDSGLETESLSDSSRDVRNVENEGHAMWMTTALLEFYCMSKAADILNAKESSMRYTRDSPEVQYLGKKLYSYESQVLSSHGMLPGGIHREEWGDKRQNYRDTLDVLGLPALEGLKLDDIPGKVPSIGTTGDVVLASKSSKHVQIHSENSFAGPSQLKRQNSGLLGFKEPIHIENNFPFLGKGRLDVGALPNQPFSLLGSSPVSFPLFRANPPPPTPNMSRYAMEFSEVKILGRGSFGEVYHVKNHIDGQSYAIKKIPLSQRRLQQLQCGTQNQLESIMKEIRTLARLEHMNVVRYYGAWVEQADTSAIFHSRSQGAMEIHHEETQSVHFSHEATDDQSFGIVFEHSESSAMQAHSESASASLEYDVETAGHFHRRYSHATTASHRSKSSLARSLEDDDEVESIPRDFNLASHGQLSTFGGTDDDIFTDGLSYDPSKLQVQRRHQNGTQIPAVILHIQMSLHPISLSSYLSPQAMVHTEDNQSLHRRHCFHLIPSLRLMLHIISGVEYLHAQGIIHRDLKPANIFLSSSQHSNLDGCPSCHASHGTVPRYCHPRIGDFGLVADMSHFDELTSPTVENGPKVHRVVGTEFYRPPLGTNGPEHCGDIMRSENQQVSYIINETLDVYALGVILFELLYRLNTKMERQMVLTDLTKGRNRQSSIKRLLGHTIFPTDFAEKVDMGLTILNDDMPVAESLMRCIGGMLEPNPQRRWRCADIKKHLESILGAAVVQDFSCS</sequence>
<dbReference type="InterPro" id="IPR008271">
    <property type="entry name" value="Ser/Thr_kinase_AS"/>
</dbReference>
<comment type="similarity">
    <text evidence="5">Belongs to the protein kinase superfamily. Ser/Thr protein kinase family. GCN2 subfamily.</text>
</comment>
<dbReference type="Pfam" id="PF00069">
    <property type="entry name" value="Pkinase"/>
    <property type="match status" value="2"/>
</dbReference>
<dbReference type="InterPro" id="IPR000719">
    <property type="entry name" value="Prot_kinase_dom"/>
</dbReference>
<dbReference type="FunFam" id="3.30.200.20:FF:000787">
    <property type="entry name" value="Protein kinase, putative (AFU_orthologue AFUA_2G16620)"/>
    <property type="match status" value="1"/>
</dbReference>
<dbReference type="Proteomes" id="UP000006701">
    <property type="component" value="Unassembled WGS sequence"/>
</dbReference>
<dbReference type="InterPro" id="IPR050339">
    <property type="entry name" value="CC_SR_Kinase"/>
</dbReference>
<dbReference type="InterPro" id="IPR011009">
    <property type="entry name" value="Kinase-like_dom_sf"/>
</dbReference>
<evidence type="ECO:0000256" key="5">
    <source>
        <dbReference type="ARBA" id="ARBA00037982"/>
    </source>
</evidence>
<dbReference type="AlphaFoldDB" id="A1C7Z3"/>
<dbReference type="RefSeq" id="XP_001275940.1">
    <property type="nucleotide sequence ID" value="XM_001275939.1"/>
</dbReference>
<keyword evidence="3 9" id="KW-0418">Kinase</keyword>
<dbReference type="GO" id="GO:0005829">
    <property type="term" value="C:cytosol"/>
    <property type="evidence" value="ECO:0007669"/>
    <property type="project" value="TreeGrafter"/>
</dbReference>
<keyword evidence="1" id="KW-0808">Transferase</keyword>
<dbReference type="GO" id="GO:0005634">
    <property type="term" value="C:nucleus"/>
    <property type="evidence" value="ECO:0007669"/>
    <property type="project" value="TreeGrafter"/>
</dbReference>
<accession>A1C7Z3</accession>
<gene>
    <name evidence="9" type="ORF">ACLA_075530</name>
</gene>
<dbReference type="PANTHER" id="PTHR11042">
    <property type="entry name" value="EUKARYOTIC TRANSLATION INITIATION FACTOR 2-ALPHA KINASE EIF2-ALPHA KINASE -RELATED"/>
    <property type="match status" value="1"/>
</dbReference>
<dbReference type="SUPFAM" id="SSF56112">
    <property type="entry name" value="Protein kinase-like (PK-like)"/>
    <property type="match status" value="1"/>
</dbReference>
<dbReference type="PROSITE" id="PS00108">
    <property type="entry name" value="PROTEIN_KINASE_ST"/>
    <property type="match status" value="1"/>
</dbReference>
<name>A1C7Z3_ASPCL</name>
<evidence type="ECO:0000256" key="7">
    <source>
        <dbReference type="SAM" id="MobiDB-lite"/>
    </source>
</evidence>
<dbReference type="GO" id="GO:0005524">
    <property type="term" value="F:ATP binding"/>
    <property type="evidence" value="ECO:0007669"/>
    <property type="project" value="UniProtKB-UniRule"/>
</dbReference>
<dbReference type="GeneID" id="4707612"/>
<dbReference type="Gene3D" id="3.30.200.20">
    <property type="entry name" value="Phosphorylase Kinase, domain 1"/>
    <property type="match status" value="1"/>
</dbReference>
<dbReference type="PROSITE" id="PS00107">
    <property type="entry name" value="PROTEIN_KINASE_ATP"/>
    <property type="match status" value="1"/>
</dbReference>
<keyword evidence="10" id="KW-1185">Reference proteome</keyword>
<dbReference type="Gene3D" id="1.10.510.10">
    <property type="entry name" value="Transferase(Phosphotransferase) domain 1"/>
    <property type="match status" value="1"/>
</dbReference>
<dbReference type="EMBL" id="DS027045">
    <property type="protein sequence ID" value="EAW14514.1"/>
    <property type="molecule type" value="Genomic_DNA"/>
</dbReference>
<dbReference type="GO" id="GO:1990625">
    <property type="term" value="P:negative regulation of cytoplasmic translational initiation in response to stress"/>
    <property type="evidence" value="ECO:0007669"/>
    <property type="project" value="TreeGrafter"/>
</dbReference>
<evidence type="ECO:0000259" key="8">
    <source>
        <dbReference type="PROSITE" id="PS50011"/>
    </source>
</evidence>
<evidence type="ECO:0000313" key="9">
    <source>
        <dbReference type="EMBL" id="EAW14514.1"/>
    </source>
</evidence>
<evidence type="ECO:0000313" key="10">
    <source>
        <dbReference type="Proteomes" id="UP000006701"/>
    </source>
</evidence>
<keyword evidence="2 6" id="KW-0547">Nucleotide-binding</keyword>
<organism evidence="9 10">
    <name type="scientific">Aspergillus clavatus (strain ATCC 1007 / CBS 513.65 / DSM 816 / NCTC 3887 / NRRL 1 / QM 1276 / 107)</name>
    <dbReference type="NCBI Taxonomy" id="344612"/>
    <lineage>
        <taxon>Eukaryota</taxon>
        <taxon>Fungi</taxon>
        <taxon>Dikarya</taxon>
        <taxon>Ascomycota</taxon>
        <taxon>Pezizomycotina</taxon>
        <taxon>Eurotiomycetes</taxon>
        <taxon>Eurotiomycetidae</taxon>
        <taxon>Eurotiales</taxon>
        <taxon>Aspergillaceae</taxon>
        <taxon>Aspergillus</taxon>
        <taxon>Aspergillus subgen. Fumigati</taxon>
    </lineage>
</organism>
<evidence type="ECO:0000256" key="1">
    <source>
        <dbReference type="ARBA" id="ARBA00022679"/>
    </source>
</evidence>
<keyword evidence="4 6" id="KW-0067">ATP-binding</keyword>
<dbReference type="GO" id="GO:0004694">
    <property type="term" value="F:eukaryotic translation initiation factor 2alpha kinase activity"/>
    <property type="evidence" value="ECO:0007669"/>
    <property type="project" value="TreeGrafter"/>
</dbReference>
<feature type="region of interest" description="Disordered" evidence="7">
    <location>
        <begin position="424"/>
        <end position="445"/>
    </location>
</feature>
<dbReference type="PANTHER" id="PTHR11042:SF195">
    <property type="entry name" value="KINASE, PUTATIVE (AFU_ORTHOLOGUE AFUA_2G16620)-RELATED"/>
    <property type="match status" value="1"/>
</dbReference>
<proteinExistence type="inferred from homology"/>